<dbReference type="HOGENOM" id="CLU_1034639_0_0_1"/>
<accession>A0A0C9WZ27</accession>
<evidence type="ECO:0000313" key="2">
    <source>
        <dbReference type="EMBL" id="KIJ94243.1"/>
    </source>
</evidence>
<reference evidence="3" key="2">
    <citation type="submission" date="2015-01" db="EMBL/GenBank/DDBJ databases">
        <title>Evolutionary Origins and Diversification of the Mycorrhizal Mutualists.</title>
        <authorList>
            <consortium name="DOE Joint Genome Institute"/>
            <consortium name="Mycorrhizal Genomics Consortium"/>
            <person name="Kohler A."/>
            <person name="Kuo A."/>
            <person name="Nagy L.G."/>
            <person name="Floudas D."/>
            <person name="Copeland A."/>
            <person name="Barry K.W."/>
            <person name="Cichocki N."/>
            <person name="Veneault-Fourrey C."/>
            <person name="LaButti K."/>
            <person name="Lindquist E.A."/>
            <person name="Lipzen A."/>
            <person name="Lundell T."/>
            <person name="Morin E."/>
            <person name="Murat C."/>
            <person name="Riley R."/>
            <person name="Ohm R."/>
            <person name="Sun H."/>
            <person name="Tunlid A."/>
            <person name="Henrissat B."/>
            <person name="Grigoriev I.V."/>
            <person name="Hibbett D.S."/>
            <person name="Martin F."/>
        </authorList>
    </citation>
    <scope>NUCLEOTIDE SEQUENCE [LARGE SCALE GENOMIC DNA]</scope>
    <source>
        <strain evidence="3">LaAM-08-1</strain>
    </source>
</reference>
<gene>
    <name evidence="2" type="ORF">K443DRAFT_12281</name>
</gene>
<proteinExistence type="predicted"/>
<name>A0A0C9WZ27_9AGAR</name>
<feature type="compositionally biased region" description="Polar residues" evidence="1">
    <location>
        <begin position="1"/>
        <end position="18"/>
    </location>
</feature>
<sequence length="269" mass="30168">MDIDSESSNGGENGTATPSAGPDEDPQLIPFTGDAFSTANDYMDDDFGQLDNPHSEFDNHKQIFINLADNFNTEYTERLHLDLAKDAYRSTNSKDEYPQMTLWLDCFALDNSGDQPLLPPPPLLPKCPPLIFPREVKMSQQPTEYGVSLDTIKESYGASSFNTGLARCIIHLKHPEFSQRQVTNAAEDFHIPFHKVSVFHHIKFISHDPFSTNPSADIVVDSIHSEPPGLDKYGKVIPARFDTAIIKRKMEGVGGIKGKIFYIKLQYFE</sequence>
<dbReference type="AlphaFoldDB" id="A0A0C9WZ27"/>
<protein>
    <submittedName>
        <fullName evidence="2">Uncharacterized protein</fullName>
    </submittedName>
</protein>
<feature type="region of interest" description="Disordered" evidence="1">
    <location>
        <begin position="1"/>
        <end position="35"/>
    </location>
</feature>
<dbReference type="OrthoDB" id="3252362at2759"/>
<keyword evidence="3" id="KW-1185">Reference proteome</keyword>
<reference evidence="2 3" key="1">
    <citation type="submission" date="2014-04" db="EMBL/GenBank/DDBJ databases">
        <authorList>
            <consortium name="DOE Joint Genome Institute"/>
            <person name="Kuo A."/>
            <person name="Kohler A."/>
            <person name="Nagy L.G."/>
            <person name="Floudas D."/>
            <person name="Copeland A."/>
            <person name="Barry K.W."/>
            <person name="Cichocki N."/>
            <person name="Veneault-Fourrey C."/>
            <person name="LaButti K."/>
            <person name="Lindquist E.A."/>
            <person name="Lipzen A."/>
            <person name="Lundell T."/>
            <person name="Morin E."/>
            <person name="Murat C."/>
            <person name="Sun H."/>
            <person name="Tunlid A."/>
            <person name="Henrissat B."/>
            <person name="Grigoriev I.V."/>
            <person name="Hibbett D.S."/>
            <person name="Martin F."/>
            <person name="Nordberg H.P."/>
            <person name="Cantor M.N."/>
            <person name="Hua S.X."/>
        </authorList>
    </citation>
    <scope>NUCLEOTIDE SEQUENCE [LARGE SCALE GENOMIC DNA]</scope>
    <source>
        <strain evidence="2 3">LaAM-08-1</strain>
    </source>
</reference>
<evidence type="ECO:0000313" key="3">
    <source>
        <dbReference type="Proteomes" id="UP000054477"/>
    </source>
</evidence>
<dbReference type="Proteomes" id="UP000054477">
    <property type="component" value="Unassembled WGS sequence"/>
</dbReference>
<dbReference type="STRING" id="1095629.A0A0C9WZ27"/>
<evidence type="ECO:0000256" key="1">
    <source>
        <dbReference type="SAM" id="MobiDB-lite"/>
    </source>
</evidence>
<dbReference type="EMBL" id="KN838803">
    <property type="protein sequence ID" value="KIJ94243.1"/>
    <property type="molecule type" value="Genomic_DNA"/>
</dbReference>
<organism evidence="2 3">
    <name type="scientific">Laccaria amethystina LaAM-08-1</name>
    <dbReference type="NCBI Taxonomy" id="1095629"/>
    <lineage>
        <taxon>Eukaryota</taxon>
        <taxon>Fungi</taxon>
        <taxon>Dikarya</taxon>
        <taxon>Basidiomycota</taxon>
        <taxon>Agaricomycotina</taxon>
        <taxon>Agaricomycetes</taxon>
        <taxon>Agaricomycetidae</taxon>
        <taxon>Agaricales</taxon>
        <taxon>Agaricineae</taxon>
        <taxon>Hydnangiaceae</taxon>
        <taxon>Laccaria</taxon>
    </lineage>
</organism>